<dbReference type="InterPro" id="IPR036291">
    <property type="entry name" value="NAD(P)-bd_dom_sf"/>
</dbReference>
<dbReference type="PANTHER" id="PTHR42940:SF5">
    <property type="entry name" value="ALCOHOL DEHYDROGENASE 2"/>
    <property type="match status" value="1"/>
</dbReference>
<evidence type="ECO:0000313" key="6">
    <source>
        <dbReference type="EMBL" id="CEQ41415.1"/>
    </source>
</evidence>
<gene>
    <name evidence="6" type="primary">SPOSA6832_03130</name>
</gene>
<evidence type="ECO:0000259" key="5">
    <source>
        <dbReference type="Pfam" id="PF00107"/>
    </source>
</evidence>
<evidence type="ECO:0000256" key="1">
    <source>
        <dbReference type="ARBA" id="ARBA00001947"/>
    </source>
</evidence>
<dbReference type="Pfam" id="PF00107">
    <property type="entry name" value="ADH_zinc_N"/>
    <property type="match status" value="1"/>
</dbReference>
<dbReference type="OrthoDB" id="1879366at2759"/>
<dbReference type="GO" id="GO:0046872">
    <property type="term" value="F:metal ion binding"/>
    <property type="evidence" value="ECO:0007669"/>
    <property type="project" value="UniProtKB-KW"/>
</dbReference>
<comment type="cofactor">
    <cofactor evidence="1">
        <name>Zn(2+)</name>
        <dbReference type="ChEBI" id="CHEBI:29105"/>
    </cofactor>
</comment>
<organism evidence="6 7">
    <name type="scientific">Sporidiobolus salmonicolor</name>
    <name type="common">Yeast-like fungus</name>
    <name type="synonym">Sporobolomyces salmonicolor</name>
    <dbReference type="NCBI Taxonomy" id="5005"/>
    <lineage>
        <taxon>Eukaryota</taxon>
        <taxon>Fungi</taxon>
        <taxon>Dikarya</taxon>
        <taxon>Basidiomycota</taxon>
        <taxon>Pucciniomycotina</taxon>
        <taxon>Microbotryomycetes</taxon>
        <taxon>Sporidiobolales</taxon>
        <taxon>Sporidiobolaceae</taxon>
        <taxon>Sporobolomyces</taxon>
    </lineage>
</organism>
<dbReference type="InterPro" id="IPR013149">
    <property type="entry name" value="ADH-like_C"/>
</dbReference>
<dbReference type="EMBL" id="CENE01000014">
    <property type="protein sequence ID" value="CEQ41415.1"/>
    <property type="molecule type" value="Genomic_DNA"/>
</dbReference>
<evidence type="ECO:0000256" key="3">
    <source>
        <dbReference type="ARBA" id="ARBA00022833"/>
    </source>
</evidence>
<dbReference type="GO" id="GO:0005737">
    <property type="term" value="C:cytoplasm"/>
    <property type="evidence" value="ECO:0007669"/>
    <property type="project" value="TreeGrafter"/>
</dbReference>
<dbReference type="PANTHER" id="PTHR42940">
    <property type="entry name" value="ALCOHOL DEHYDROGENASE 1-RELATED"/>
    <property type="match status" value="1"/>
</dbReference>
<protein>
    <submittedName>
        <fullName evidence="6">SPOSA6832_03130-mRNA-1:cds</fullName>
    </submittedName>
</protein>
<sequence>MKAWVSSSKLAKAYPEGRWATLLAWRFWRPTAECARFRGFTVHGTFAAKAMGLRVVGIDSTAKAELVKTCGVEHFIDFSAVENVVSEVIRLTGGGAHLSIICVAHPSGYSDALLYARTLGKIACVGLAPFGAQLIGKQLTLIGTQTGSPAEAAEALSFVERGLVRCELEKRSLHDIERTLDDLKKGKISGRVVIDL</sequence>
<evidence type="ECO:0000313" key="7">
    <source>
        <dbReference type="Proteomes" id="UP000243876"/>
    </source>
</evidence>
<dbReference type="Proteomes" id="UP000243876">
    <property type="component" value="Unassembled WGS sequence"/>
</dbReference>
<proteinExistence type="predicted"/>
<dbReference type="Gene3D" id="3.40.50.720">
    <property type="entry name" value="NAD(P)-binding Rossmann-like Domain"/>
    <property type="match status" value="1"/>
</dbReference>
<feature type="domain" description="Alcohol dehydrogenase-like C-terminal" evidence="5">
    <location>
        <begin position="47"/>
        <end position="160"/>
    </location>
</feature>
<evidence type="ECO:0000256" key="4">
    <source>
        <dbReference type="ARBA" id="ARBA00023002"/>
    </source>
</evidence>
<accession>A0A0D6EP87</accession>
<keyword evidence="3" id="KW-0862">Zinc</keyword>
<reference evidence="7" key="1">
    <citation type="submission" date="2015-02" db="EMBL/GenBank/DDBJ databases">
        <authorList>
            <person name="Gon?alves P."/>
        </authorList>
    </citation>
    <scope>NUCLEOTIDE SEQUENCE [LARGE SCALE GENOMIC DNA]</scope>
</reference>
<keyword evidence="4" id="KW-0560">Oxidoreductase</keyword>
<keyword evidence="7" id="KW-1185">Reference proteome</keyword>
<name>A0A0D6EP87_SPOSA</name>
<keyword evidence="2" id="KW-0479">Metal-binding</keyword>
<dbReference type="GO" id="GO:0004022">
    <property type="term" value="F:alcohol dehydrogenase (NAD+) activity"/>
    <property type="evidence" value="ECO:0007669"/>
    <property type="project" value="TreeGrafter"/>
</dbReference>
<evidence type="ECO:0000256" key="2">
    <source>
        <dbReference type="ARBA" id="ARBA00022723"/>
    </source>
</evidence>
<dbReference type="SUPFAM" id="SSF51735">
    <property type="entry name" value="NAD(P)-binding Rossmann-fold domains"/>
    <property type="match status" value="1"/>
</dbReference>
<dbReference type="Gene3D" id="3.90.180.10">
    <property type="entry name" value="Medium-chain alcohol dehydrogenases, catalytic domain"/>
    <property type="match status" value="1"/>
</dbReference>
<dbReference type="AlphaFoldDB" id="A0A0D6EP87"/>